<keyword evidence="1" id="KW-1133">Transmembrane helix</keyword>
<dbReference type="AlphaFoldDB" id="A0A1F7G8Y4"/>
<reference evidence="2 3" key="1">
    <citation type="journal article" date="2016" name="Nat. Commun.">
        <title>Thousands of microbial genomes shed light on interconnected biogeochemical processes in an aquifer system.</title>
        <authorList>
            <person name="Anantharaman K."/>
            <person name="Brown C.T."/>
            <person name="Hug L.A."/>
            <person name="Sharon I."/>
            <person name="Castelle C.J."/>
            <person name="Probst A.J."/>
            <person name="Thomas B.C."/>
            <person name="Singh A."/>
            <person name="Wilkins M.J."/>
            <person name="Karaoz U."/>
            <person name="Brodie E.L."/>
            <person name="Williams K.H."/>
            <person name="Hubbard S.S."/>
            <person name="Banfield J.F."/>
        </authorList>
    </citation>
    <scope>NUCLEOTIDE SEQUENCE [LARGE SCALE GENOMIC DNA]</scope>
</reference>
<evidence type="ECO:0000313" key="2">
    <source>
        <dbReference type="EMBL" id="OGK15205.1"/>
    </source>
</evidence>
<keyword evidence="1" id="KW-0472">Membrane</keyword>
<accession>A0A1F7G8Y4</accession>
<feature type="transmembrane region" description="Helical" evidence="1">
    <location>
        <begin position="95"/>
        <end position="115"/>
    </location>
</feature>
<protein>
    <submittedName>
        <fullName evidence="2">Uncharacterized protein</fullName>
    </submittedName>
</protein>
<keyword evidence="1" id="KW-0812">Transmembrane</keyword>
<dbReference type="Proteomes" id="UP000178372">
    <property type="component" value="Unassembled WGS sequence"/>
</dbReference>
<organism evidence="2 3">
    <name type="scientific">Candidatus Roizmanbacteria bacterium RIFCSPHIGHO2_01_FULL_39_12b</name>
    <dbReference type="NCBI Taxonomy" id="1802030"/>
    <lineage>
        <taxon>Bacteria</taxon>
        <taxon>Candidatus Roizmaniibacteriota</taxon>
    </lineage>
</organism>
<evidence type="ECO:0000313" key="3">
    <source>
        <dbReference type="Proteomes" id="UP000178372"/>
    </source>
</evidence>
<gene>
    <name evidence="2" type="ORF">A2690_00305</name>
</gene>
<dbReference type="EMBL" id="MFZF01000033">
    <property type="protein sequence ID" value="OGK15205.1"/>
    <property type="molecule type" value="Genomic_DNA"/>
</dbReference>
<name>A0A1F7G8Y4_9BACT</name>
<proteinExistence type="predicted"/>
<dbReference type="InterPro" id="IPR043993">
    <property type="entry name" value="T4SS_pilin"/>
</dbReference>
<sequence length="141" mass="15731">MQFLKKRIFSLTDKFNLFLIGGFFVKAASDTVRVDPGPQGLGFEIPNLSILLTFLIRFFFVLAGLSALLYLLWGSLDWIISGGEKEKVEKARSKIMNALIGVIVIVATLSLIWTLEQVVFKEALCFGVSCDMKLPVLLKKT</sequence>
<dbReference type="Pfam" id="PF18895">
    <property type="entry name" value="T4SS_pilin"/>
    <property type="match status" value="1"/>
</dbReference>
<evidence type="ECO:0000256" key="1">
    <source>
        <dbReference type="SAM" id="Phobius"/>
    </source>
</evidence>
<comment type="caution">
    <text evidence="2">The sequence shown here is derived from an EMBL/GenBank/DDBJ whole genome shotgun (WGS) entry which is preliminary data.</text>
</comment>
<feature type="transmembrane region" description="Helical" evidence="1">
    <location>
        <begin position="48"/>
        <end position="74"/>
    </location>
</feature>